<keyword evidence="5" id="KW-0067">ATP-binding</keyword>
<dbReference type="SMR" id="A0A0R0KEC4"/>
<dbReference type="Pfam" id="PF25019">
    <property type="entry name" value="LRR_R13L1-DRL21"/>
    <property type="match status" value="1"/>
</dbReference>
<gene>
    <name evidence="12" type="primary">LOC102668720</name>
    <name evidence="11" type="ORF">GLYMA_03G034500</name>
</gene>
<keyword evidence="13" id="KW-1185">Reference proteome</keyword>
<dbReference type="Pfam" id="PF23559">
    <property type="entry name" value="WHD_DRP"/>
    <property type="match status" value="1"/>
</dbReference>
<dbReference type="PANTHER" id="PTHR36766:SF40">
    <property type="entry name" value="DISEASE RESISTANCE PROTEIN RGA3"/>
    <property type="match status" value="1"/>
</dbReference>
<dbReference type="Proteomes" id="UP000008827">
    <property type="component" value="Chromosome 3"/>
</dbReference>
<feature type="domain" description="R13L1/DRL21-like LRR repeat region" evidence="10">
    <location>
        <begin position="682"/>
        <end position="807"/>
    </location>
</feature>
<organism evidence="11">
    <name type="scientific">Glycine max</name>
    <name type="common">Soybean</name>
    <name type="synonym">Glycine hispida</name>
    <dbReference type="NCBI Taxonomy" id="3847"/>
    <lineage>
        <taxon>Eukaryota</taxon>
        <taxon>Viridiplantae</taxon>
        <taxon>Streptophyta</taxon>
        <taxon>Embryophyta</taxon>
        <taxon>Tracheophyta</taxon>
        <taxon>Spermatophyta</taxon>
        <taxon>Magnoliopsida</taxon>
        <taxon>eudicotyledons</taxon>
        <taxon>Gunneridae</taxon>
        <taxon>Pentapetalae</taxon>
        <taxon>rosids</taxon>
        <taxon>fabids</taxon>
        <taxon>Fabales</taxon>
        <taxon>Fabaceae</taxon>
        <taxon>Papilionoideae</taxon>
        <taxon>50 kb inversion clade</taxon>
        <taxon>NPAAA clade</taxon>
        <taxon>indigoferoid/millettioid clade</taxon>
        <taxon>Phaseoleae</taxon>
        <taxon>Glycine</taxon>
        <taxon>Glycine subgen. Soja</taxon>
    </lineage>
</organism>
<evidence type="ECO:0000313" key="11">
    <source>
        <dbReference type="EMBL" id="KRH65418.1"/>
    </source>
</evidence>
<evidence type="ECO:0000259" key="8">
    <source>
        <dbReference type="Pfam" id="PF18052"/>
    </source>
</evidence>
<feature type="domain" description="Disease resistance protein winged helix" evidence="9">
    <location>
        <begin position="419"/>
        <end position="493"/>
    </location>
</feature>
<dbReference type="Gene3D" id="3.40.50.300">
    <property type="entry name" value="P-loop containing nucleotide triphosphate hydrolases"/>
    <property type="match status" value="1"/>
</dbReference>
<evidence type="ECO:0000259" key="7">
    <source>
        <dbReference type="Pfam" id="PF00931"/>
    </source>
</evidence>
<evidence type="ECO:0000256" key="6">
    <source>
        <dbReference type="SAM" id="MobiDB-lite"/>
    </source>
</evidence>
<dbReference type="Pfam" id="PF00931">
    <property type="entry name" value="NB-ARC"/>
    <property type="match status" value="1"/>
</dbReference>
<keyword evidence="1" id="KW-0433">Leucine-rich repeat</keyword>
<reference evidence="12" key="2">
    <citation type="submission" date="2018-02" db="UniProtKB">
        <authorList>
            <consortium name="EnsemblPlants"/>
        </authorList>
    </citation>
    <scope>IDENTIFICATION</scope>
    <source>
        <strain evidence="12">Williams 82</strain>
    </source>
</reference>
<dbReference type="Pfam" id="PF18052">
    <property type="entry name" value="Rx_N"/>
    <property type="match status" value="1"/>
</dbReference>
<protein>
    <recommendedName>
        <fullName evidence="14">Disease resistance RPP13-like protein 1</fullName>
    </recommendedName>
</protein>
<evidence type="ECO:0000256" key="5">
    <source>
        <dbReference type="ARBA" id="ARBA00022840"/>
    </source>
</evidence>
<dbReference type="Gramene" id="KRH65418">
    <property type="protein sequence ID" value="KRH65418"/>
    <property type="gene ID" value="GLYMA_03G034500"/>
</dbReference>
<feature type="domain" description="Disease resistance N-terminal" evidence="8">
    <location>
        <begin position="10"/>
        <end position="100"/>
    </location>
</feature>
<dbReference type="GO" id="GO:0005524">
    <property type="term" value="F:ATP binding"/>
    <property type="evidence" value="ECO:0007669"/>
    <property type="project" value="UniProtKB-KW"/>
</dbReference>
<dbReference type="FunFam" id="3.40.50.300:FF:001091">
    <property type="entry name" value="Probable disease resistance protein At1g61300"/>
    <property type="match status" value="1"/>
</dbReference>
<dbReference type="Gene3D" id="3.80.10.10">
    <property type="entry name" value="Ribonuclease Inhibitor"/>
    <property type="match status" value="1"/>
</dbReference>
<dbReference type="InterPro" id="IPR036388">
    <property type="entry name" value="WH-like_DNA-bd_sf"/>
</dbReference>
<sequence length="1076" mass="122645">MAAALVGGAFLSAFLDVVFDRLASREFVHLILGNKLSKKLLQKLETTLRVVGAVLHDAEKKQITNTNVKHWLNDLKDAVYEADDLLDHVFTKAATQKKVRNFFSRFSDRKIVSKLEDIVVTLESHLKLKESLDLKESAVENLSWKAPSTSVEDGSHIYGRQKDKEAIIKLLLEDNSDGSEVSVVPIVGMGGVGKTTLAQLVYNDENLVEIFDFKAWVCISKEFDVLKITKTMIEAITGEPCKLNDLNLLHLELMDKLKDKKFLIVLDDVWTEDYVDWSLIKKPFNRGIRRSKILLTTRSEKTASIVQTVHTYHLNQLSNEDCWSVFVNHACLSSESNENTTTLEKIGKEIVKRCNGLPLAAQSLGGMLRKKHDIVDWNNILNSDIWELSESECKVIPALRLSYHYLPPHLKRCFVYCSLYPQDYQFEKNELILLWMAEDLLKKSSKGRTLEEVGHEYFDDLVSRSFFQRSNTSRSSWPYGKCFVMHDLIHDLATSLGGDFYFRSEELGKETKIKTKTRHLSFTKFNSSVLDNFDVVGRAKFLRTFLSIINFEAAPFNNEEARCIIVSKLMYLRVLSFCDFRSLDSLPDSIGKLIHLRYLDLSDSSVETLPKSLCNLYNLQTLKLRSCRKLTKLPSDMCNLVNLRHLEIFWTPIKEMPRGMSKLNHLQHLDFFAVGKHEENGIKELGGLSNLCGELEIRKLENVSQSEEALEARMMDKKHINSLQLEWSRFNNNRTNFQLEIDVLCKLQPHFNIESLQIIGYEGTRFPDWMGNSSYCNMISLKLRDCDNCSMLPSLGQLPSLKVLEISVLNRLKTIDAGFYKNEECHSGTSFPSLESLAFYGMPCWEVWSSFDSEAFPVLKSLYIRDCPKLEGNLPNHLPVLKKLAIKYCELLVSSLPTAPAIQSLEISESNKVALHALPLLVETIEVEGSPMVESMMEAITNIQPTCLRSLTLRDCSSAVSFPGGRLPESLKRLFFGQRHLGFFGQCDKACYQEQLEALADSLVRFFIIDMQAQMARDQKEILLKNCWNLNQWELAASKQQKQGGAIRKQDQESNYKTHLPQGLGVKQAGASYLEE</sequence>
<dbReference type="InterPro" id="IPR027417">
    <property type="entry name" value="P-loop_NTPase"/>
</dbReference>
<dbReference type="InterPro" id="IPR056789">
    <property type="entry name" value="LRR_R13L1-DRL21"/>
</dbReference>
<dbReference type="InterPro" id="IPR002182">
    <property type="entry name" value="NB-ARC"/>
</dbReference>
<dbReference type="SUPFAM" id="SSF52058">
    <property type="entry name" value="L domain-like"/>
    <property type="match status" value="1"/>
</dbReference>
<dbReference type="PRINTS" id="PR00364">
    <property type="entry name" value="DISEASERSIST"/>
</dbReference>
<dbReference type="PaxDb" id="3847-GLYMA03G04200.1"/>
<feature type="domain" description="NB-ARC" evidence="7">
    <location>
        <begin position="161"/>
        <end position="330"/>
    </location>
</feature>
<dbReference type="EMBL" id="CM000836">
    <property type="protein sequence ID" value="KRH65418.1"/>
    <property type="molecule type" value="Genomic_DNA"/>
</dbReference>
<dbReference type="AlphaFoldDB" id="A0A0R0KEC4"/>
<evidence type="ECO:0000313" key="12">
    <source>
        <dbReference type="EnsemblPlants" id="KRH65418"/>
    </source>
</evidence>
<dbReference type="OMA" id="TICEMEM"/>
<dbReference type="FunFam" id="1.10.10.10:FF:000322">
    <property type="entry name" value="Probable disease resistance protein At1g63360"/>
    <property type="match status" value="1"/>
</dbReference>
<keyword evidence="4" id="KW-0611">Plant defense</keyword>
<dbReference type="InterPro" id="IPR041118">
    <property type="entry name" value="Rx_N"/>
</dbReference>
<evidence type="ECO:0000259" key="10">
    <source>
        <dbReference type="Pfam" id="PF25019"/>
    </source>
</evidence>
<dbReference type="InterPro" id="IPR042197">
    <property type="entry name" value="Apaf_helical"/>
</dbReference>
<reference evidence="11 12" key="1">
    <citation type="journal article" date="2010" name="Nature">
        <title>Genome sequence of the palaeopolyploid soybean.</title>
        <authorList>
            <person name="Schmutz J."/>
            <person name="Cannon S.B."/>
            <person name="Schlueter J."/>
            <person name="Ma J."/>
            <person name="Mitros T."/>
            <person name="Nelson W."/>
            <person name="Hyten D.L."/>
            <person name="Song Q."/>
            <person name="Thelen J.J."/>
            <person name="Cheng J."/>
            <person name="Xu D."/>
            <person name="Hellsten U."/>
            <person name="May G.D."/>
            <person name="Yu Y."/>
            <person name="Sakurai T."/>
            <person name="Umezawa T."/>
            <person name="Bhattacharyya M.K."/>
            <person name="Sandhu D."/>
            <person name="Valliyodan B."/>
            <person name="Lindquist E."/>
            <person name="Peto M."/>
            <person name="Grant D."/>
            <person name="Shu S."/>
            <person name="Goodstein D."/>
            <person name="Barry K."/>
            <person name="Futrell-Griggs M."/>
            <person name="Abernathy B."/>
            <person name="Du J."/>
            <person name="Tian Z."/>
            <person name="Zhu L."/>
            <person name="Gill N."/>
            <person name="Joshi T."/>
            <person name="Libault M."/>
            <person name="Sethuraman A."/>
            <person name="Zhang X.-C."/>
            <person name="Shinozaki K."/>
            <person name="Nguyen H.T."/>
            <person name="Wing R.A."/>
            <person name="Cregan P."/>
            <person name="Specht J."/>
            <person name="Grimwood J."/>
            <person name="Rokhsar D."/>
            <person name="Stacey G."/>
            <person name="Shoemaker R.C."/>
            <person name="Jackson S.A."/>
        </authorList>
    </citation>
    <scope>NUCLEOTIDE SEQUENCE</scope>
    <source>
        <strain evidence="12">cv. Williams 82</strain>
        <tissue evidence="11">Callus</tissue>
    </source>
</reference>
<dbReference type="GO" id="GO:0043531">
    <property type="term" value="F:ADP binding"/>
    <property type="evidence" value="ECO:0007669"/>
    <property type="project" value="InterPro"/>
</dbReference>
<reference evidence="11" key="3">
    <citation type="submission" date="2018-07" db="EMBL/GenBank/DDBJ databases">
        <title>WGS assembly of Glycine max.</title>
        <authorList>
            <person name="Schmutz J."/>
            <person name="Cannon S."/>
            <person name="Schlueter J."/>
            <person name="Ma J."/>
            <person name="Mitros T."/>
            <person name="Nelson W."/>
            <person name="Hyten D."/>
            <person name="Song Q."/>
            <person name="Thelen J."/>
            <person name="Cheng J."/>
            <person name="Xu D."/>
            <person name="Hellsten U."/>
            <person name="May G."/>
            <person name="Yu Y."/>
            <person name="Sakurai T."/>
            <person name="Umezawa T."/>
            <person name="Bhattacharyya M."/>
            <person name="Sandhu D."/>
            <person name="Valliyodan B."/>
            <person name="Lindquist E."/>
            <person name="Peto M."/>
            <person name="Grant D."/>
            <person name="Shu S."/>
            <person name="Goodstein D."/>
            <person name="Barry K."/>
            <person name="Futrell-Griggs M."/>
            <person name="Abernathy B."/>
            <person name="Du J."/>
            <person name="Tian Z."/>
            <person name="Zhu L."/>
            <person name="Gill N."/>
            <person name="Joshi T."/>
            <person name="Libault M."/>
            <person name="Sethuraman A."/>
            <person name="Zhang X."/>
            <person name="Shinozaki K."/>
            <person name="Nguyen H."/>
            <person name="Wing R."/>
            <person name="Cregan P."/>
            <person name="Specht J."/>
            <person name="Grimwood J."/>
            <person name="Rokhsar D."/>
            <person name="Stacey G."/>
            <person name="Shoemaker R."/>
            <person name="Jackson S."/>
        </authorList>
    </citation>
    <scope>NUCLEOTIDE SEQUENCE</scope>
    <source>
        <tissue evidence="11">Callus</tissue>
    </source>
</reference>
<dbReference type="PANTHER" id="PTHR36766">
    <property type="entry name" value="PLANT BROAD-SPECTRUM MILDEW RESISTANCE PROTEIN RPW8"/>
    <property type="match status" value="1"/>
</dbReference>
<evidence type="ECO:0000256" key="2">
    <source>
        <dbReference type="ARBA" id="ARBA00022737"/>
    </source>
</evidence>
<dbReference type="Gene3D" id="1.10.10.10">
    <property type="entry name" value="Winged helix-like DNA-binding domain superfamily/Winged helix DNA-binding domain"/>
    <property type="match status" value="1"/>
</dbReference>
<dbReference type="SUPFAM" id="SSF52540">
    <property type="entry name" value="P-loop containing nucleoside triphosphate hydrolases"/>
    <property type="match status" value="1"/>
</dbReference>
<keyword evidence="2" id="KW-0677">Repeat</keyword>
<evidence type="ECO:0000259" key="9">
    <source>
        <dbReference type="Pfam" id="PF23559"/>
    </source>
</evidence>
<evidence type="ECO:0008006" key="14">
    <source>
        <dbReference type="Google" id="ProtNLM"/>
    </source>
</evidence>
<evidence type="ECO:0000256" key="3">
    <source>
        <dbReference type="ARBA" id="ARBA00022741"/>
    </source>
</evidence>
<evidence type="ECO:0000313" key="13">
    <source>
        <dbReference type="Proteomes" id="UP000008827"/>
    </source>
</evidence>
<proteinExistence type="predicted"/>
<dbReference type="Gene3D" id="1.10.8.430">
    <property type="entry name" value="Helical domain of apoptotic protease-activating factors"/>
    <property type="match status" value="1"/>
</dbReference>
<dbReference type="EnsemblPlants" id="KRH65418">
    <property type="protein sequence ID" value="KRH65418"/>
    <property type="gene ID" value="GLYMA_03G034500"/>
</dbReference>
<dbReference type="InterPro" id="IPR032675">
    <property type="entry name" value="LRR_dom_sf"/>
</dbReference>
<evidence type="ECO:0000256" key="1">
    <source>
        <dbReference type="ARBA" id="ARBA00022614"/>
    </source>
</evidence>
<evidence type="ECO:0000256" key="4">
    <source>
        <dbReference type="ARBA" id="ARBA00022821"/>
    </source>
</evidence>
<feature type="region of interest" description="Disordered" evidence="6">
    <location>
        <begin position="1044"/>
        <end position="1076"/>
    </location>
</feature>
<name>A0A0R0KEC4_SOYBN</name>
<accession>A0A0R0KEC4</accession>
<dbReference type="Gene3D" id="1.20.5.4130">
    <property type="match status" value="1"/>
</dbReference>
<dbReference type="GO" id="GO:0098542">
    <property type="term" value="P:defense response to other organism"/>
    <property type="evidence" value="ECO:0000318"/>
    <property type="project" value="GO_Central"/>
</dbReference>
<dbReference type="InterPro" id="IPR058922">
    <property type="entry name" value="WHD_DRP"/>
</dbReference>
<keyword evidence="3" id="KW-0547">Nucleotide-binding</keyword>